<dbReference type="Gene3D" id="1.10.260.40">
    <property type="entry name" value="lambda repressor-like DNA-binding domains"/>
    <property type="match status" value="1"/>
</dbReference>
<accession>A0ABT3TWE9</accession>
<dbReference type="Proteomes" id="UP001163064">
    <property type="component" value="Unassembled WGS sequence"/>
</dbReference>
<organism evidence="2 3">
    <name type="scientific">Streptomyces beihaiensis</name>
    <dbReference type="NCBI Taxonomy" id="2984495"/>
    <lineage>
        <taxon>Bacteria</taxon>
        <taxon>Bacillati</taxon>
        <taxon>Actinomycetota</taxon>
        <taxon>Actinomycetes</taxon>
        <taxon>Kitasatosporales</taxon>
        <taxon>Streptomycetaceae</taxon>
        <taxon>Streptomyces</taxon>
    </lineage>
</organism>
<feature type="compositionally biased region" description="Low complexity" evidence="1">
    <location>
        <begin position="131"/>
        <end position="155"/>
    </location>
</feature>
<feature type="region of interest" description="Disordered" evidence="1">
    <location>
        <begin position="85"/>
        <end position="162"/>
    </location>
</feature>
<name>A0ABT3TWE9_9ACTN</name>
<feature type="compositionally biased region" description="Pro residues" evidence="1">
    <location>
        <begin position="116"/>
        <end position="130"/>
    </location>
</feature>
<sequence>MPADSRPSAHDAVDALLARSLAPAPLPPHEERKALRTALRISLTDAARALAVSPGTLRAWESDRDPGKPEQREAYAYFLDSVRGRLEEQDQHTRATAVDRGRPGRTAPTASAASEPPAPTAEPHDAPAPTPASNSAAPASGSAPTPAPPRSTRQTTSRRRGADARPDLLAAIHAHITSALDESGGDIDAAARALMGDEPNKAGRSINNVMELWEMSRVGTRYDHTVYLDAPDPLVRRRKDGSPLVWEGRVKFTNADPALVGRPVTPLDANAAYLAALSTAHLPVRQITHNPTGVHERHGEWSWQDPDCYGKGVDLAGIVLIDQPAWPHKDLPNPLGDRETRGALWVPTSTYLKLKDAASSRYGDLIDTVPEIQEAYVAPGTDAMFKTLASVLNSARTRAISDGDELTRAYIAKMYSVLVSTMGDSHANKHIRRPDWERIIRAHAFANLWRKAVRAHQAGLTIAYAGGTDELHLAGDVWTARRDGRLLFRQGPGLAEIKTKGAPYTWRGKAVRN</sequence>
<evidence type="ECO:0000256" key="1">
    <source>
        <dbReference type="SAM" id="MobiDB-lite"/>
    </source>
</evidence>
<dbReference type="InterPro" id="IPR001387">
    <property type="entry name" value="Cro/C1-type_HTH"/>
</dbReference>
<proteinExistence type="predicted"/>
<dbReference type="EMBL" id="JAPHNL010000190">
    <property type="protein sequence ID" value="MCX3061374.1"/>
    <property type="molecule type" value="Genomic_DNA"/>
</dbReference>
<evidence type="ECO:0000313" key="3">
    <source>
        <dbReference type="Proteomes" id="UP001163064"/>
    </source>
</evidence>
<dbReference type="RefSeq" id="WP_266600680.1">
    <property type="nucleotide sequence ID" value="NZ_JAPHNL010000190.1"/>
</dbReference>
<dbReference type="InterPro" id="IPR010982">
    <property type="entry name" value="Lambda_DNA-bd_dom_sf"/>
</dbReference>
<dbReference type="CDD" id="cd00093">
    <property type="entry name" value="HTH_XRE"/>
    <property type="match status" value="1"/>
</dbReference>
<gene>
    <name evidence="2" type="ORF">OFY01_16735</name>
</gene>
<feature type="compositionally biased region" description="Low complexity" evidence="1">
    <location>
        <begin position="106"/>
        <end position="115"/>
    </location>
</feature>
<evidence type="ECO:0000313" key="2">
    <source>
        <dbReference type="EMBL" id="MCX3061374.1"/>
    </source>
</evidence>
<keyword evidence="3" id="KW-1185">Reference proteome</keyword>
<comment type="caution">
    <text evidence="2">The sequence shown here is derived from an EMBL/GenBank/DDBJ whole genome shotgun (WGS) entry which is preliminary data.</text>
</comment>
<feature type="compositionally biased region" description="Basic and acidic residues" evidence="1">
    <location>
        <begin position="85"/>
        <end position="102"/>
    </location>
</feature>
<reference evidence="2" key="1">
    <citation type="submission" date="2022-10" db="EMBL/GenBank/DDBJ databases">
        <title>Streptomyces beihaiensis sp. nov., a chitin degrading actinobacterium, isolated from shrimp pond soil.</title>
        <authorList>
            <person name="Xie J."/>
            <person name="Shen N."/>
        </authorList>
    </citation>
    <scope>NUCLEOTIDE SEQUENCE</scope>
    <source>
        <strain evidence="2">GXMU-J5</strain>
    </source>
</reference>
<protein>
    <submittedName>
        <fullName evidence="2">Uncharacterized protein</fullName>
    </submittedName>
</protein>